<evidence type="ECO:0000313" key="8">
    <source>
        <dbReference type="Proteomes" id="UP001642360"/>
    </source>
</evidence>
<dbReference type="EMBL" id="CAUOFW020006225">
    <property type="protein sequence ID" value="CAK9173857.1"/>
    <property type="molecule type" value="Genomic_DNA"/>
</dbReference>
<evidence type="ECO:0000313" key="7">
    <source>
        <dbReference type="EMBL" id="CAK9173857.1"/>
    </source>
</evidence>
<feature type="compositionally biased region" description="Polar residues" evidence="4">
    <location>
        <begin position="38"/>
        <end position="53"/>
    </location>
</feature>
<keyword evidence="5" id="KW-0812">Transmembrane</keyword>
<comment type="function">
    <text evidence="1">May act as a substrate-specific adapter of an E3 ubiquitin-protein ligase complex (CUL3-RBX1-BTB) which mediates the ubiquitination and subsequent proteasomal degradation of target proteins.</text>
</comment>
<dbReference type="Pfam" id="PF07707">
    <property type="entry name" value="BACK"/>
    <property type="match status" value="1"/>
</dbReference>
<evidence type="ECO:0000256" key="4">
    <source>
        <dbReference type="SAM" id="MobiDB-lite"/>
    </source>
</evidence>
<evidence type="ECO:0000256" key="1">
    <source>
        <dbReference type="ARBA" id="ARBA00002668"/>
    </source>
</evidence>
<dbReference type="PANTHER" id="PTHR46336">
    <property type="entry name" value="OS02G0260700 PROTEIN"/>
    <property type="match status" value="1"/>
</dbReference>
<evidence type="ECO:0000256" key="2">
    <source>
        <dbReference type="ARBA" id="ARBA00004906"/>
    </source>
</evidence>
<dbReference type="Gene3D" id="1.25.40.420">
    <property type="match status" value="1"/>
</dbReference>
<dbReference type="FunFam" id="1.25.40.420:FF:000008">
    <property type="entry name" value="BTB/POZ domain-containing protein POB1"/>
    <property type="match status" value="1"/>
</dbReference>
<gene>
    <name evidence="7" type="ORF">ILEXP_LOCUS43590</name>
</gene>
<organism evidence="7 8">
    <name type="scientific">Ilex paraguariensis</name>
    <name type="common">yerba mate</name>
    <dbReference type="NCBI Taxonomy" id="185542"/>
    <lineage>
        <taxon>Eukaryota</taxon>
        <taxon>Viridiplantae</taxon>
        <taxon>Streptophyta</taxon>
        <taxon>Embryophyta</taxon>
        <taxon>Tracheophyta</taxon>
        <taxon>Spermatophyta</taxon>
        <taxon>Magnoliopsida</taxon>
        <taxon>eudicotyledons</taxon>
        <taxon>Gunneridae</taxon>
        <taxon>Pentapetalae</taxon>
        <taxon>asterids</taxon>
        <taxon>campanulids</taxon>
        <taxon>Aquifoliales</taxon>
        <taxon>Aquifoliaceae</taxon>
        <taxon>Ilex</taxon>
    </lineage>
</organism>
<dbReference type="AlphaFoldDB" id="A0ABC8TWJ9"/>
<comment type="pathway">
    <text evidence="2">Protein modification; protein ubiquitination.</text>
</comment>
<feature type="region of interest" description="Disordered" evidence="4">
    <location>
        <begin position="34"/>
        <end position="53"/>
    </location>
</feature>
<dbReference type="SMART" id="SM00875">
    <property type="entry name" value="BACK"/>
    <property type="match status" value="1"/>
</dbReference>
<proteinExistence type="predicted"/>
<keyword evidence="8" id="KW-1185">Reference proteome</keyword>
<dbReference type="Proteomes" id="UP001642360">
    <property type="component" value="Unassembled WGS sequence"/>
</dbReference>
<evidence type="ECO:0000259" key="6">
    <source>
        <dbReference type="SMART" id="SM00875"/>
    </source>
</evidence>
<protein>
    <recommendedName>
        <fullName evidence="6">BACK domain-containing protein</fullName>
    </recommendedName>
</protein>
<accession>A0ABC8TWJ9</accession>
<reference evidence="7 8" key="1">
    <citation type="submission" date="2024-02" db="EMBL/GenBank/DDBJ databases">
        <authorList>
            <person name="Vignale AGUSTIN F."/>
            <person name="Sosa J E."/>
            <person name="Modenutti C."/>
        </authorList>
    </citation>
    <scope>NUCLEOTIDE SEQUENCE [LARGE SCALE GENOMIC DNA]</scope>
</reference>
<keyword evidence="5" id="KW-0472">Membrane</keyword>
<dbReference type="InterPro" id="IPR045890">
    <property type="entry name" value="POB1-like"/>
</dbReference>
<sequence>MHLDEQISNYNMPDTEDGVPYQIQNEEVVAMIEESPSGDESVQGNDSSRSGDGSTVLQVKTIHISSPILAAKSPFFYKCNQLLQKLPMTCEAAFLYLGLPSTLLTAQAVQPLTEVAKQFLAGWFKDITKFQEQVKSLPLAGIEAALSSDELQVATEDAVYDFVLKWARTYYSKLQEQREILGTPLARLIRFSYMTWRKLKGRQCIVSSLCGACIQVPPKVVEFGLPRQQCVVYLDLKREQCAQLFPAGRVYSQAFNLGGQGFFLSAQCNMYQQSSYRCFGLFLGMQDKKGSATFPVDYEFAARLEIGDQEKQFLIDEYIVPHCGGSRAWDLWVIGYVLGFHGLIMVDVVGMALVRLLTVRKLRNWKDKPMKEWFLRQFGLLTVKYTLQK</sequence>
<keyword evidence="5" id="KW-1133">Transmembrane helix</keyword>
<dbReference type="InterPro" id="IPR011705">
    <property type="entry name" value="BACK"/>
</dbReference>
<comment type="caution">
    <text evidence="7">The sequence shown here is derived from an EMBL/GenBank/DDBJ whole genome shotgun (WGS) entry which is preliminary data.</text>
</comment>
<name>A0ABC8TWJ9_9AQUA</name>
<feature type="domain" description="BACK" evidence="6">
    <location>
        <begin position="99"/>
        <end position="203"/>
    </location>
</feature>
<evidence type="ECO:0000256" key="5">
    <source>
        <dbReference type="SAM" id="Phobius"/>
    </source>
</evidence>
<keyword evidence="3" id="KW-0833">Ubl conjugation pathway</keyword>
<evidence type="ECO:0000256" key="3">
    <source>
        <dbReference type="ARBA" id="ARBA00022786"/>
    </source>
</evidence>
<dbReference type="PANTHER" id="PTHR46336:SF30">
    <property type="entry name" value="BTB_POZ DOMAIN-CONTAINING PROTEIN POB1-LIKE"/>
    <property type="match status" value="1"/>
</dbReference>
<feature type="transmembrane region" description="Helical" evidence="5">
    <location>
        <begin position="331"/>
        <end position="358"/>
    </location>
</feature>